<gene>
    <name evidence="2" type="ORF">GA0116948_102339</name>
</gene>
<feature type="transmembrane region" description="Helical" evidence="1">
    <location>
        <begin position="68"/>
        <end position="89"/>
    </location>
</feature>
<feature type="transmembrane region" description="Helical" evidence="1">
    <location>
        <begin position="28"/>
        <end position="48"/>
    </location>
</feature>
<evidence type="ECO:0008006" key="4">
    <source>
        <dbReference type="Google" id="ProtNLM"/>
    </source>
</evidence>
<feature type="transmembrane region" description="Helical" evidence="1">
    <location>
        <begin position="109"/>
        <end position="135"/>
    </location>
</feature>
<sequence length="222" mass="24993">MVIYLILLGWCLVAFVAGRLLPTGHQALRLFEGEALAVVFLGFFAVPYQHLAGLPTLLDIRVSQQHRFLAPFVVGIAFALADLLALHFIRLPATGQLLPSFLQPFPYSFLYFVADAIYLEVIYRLLPFTILLSLLGHRQLTAGRTPLAFWIVAALCAVAAPYQLIVKAPPALMVTMYVLHFVFNMIQALFYKNAGLLASLSMRLGNYLLWYILLGMWLQWHL</sequence>
<name>A0A1C4AYD5_9BACT</name>
<feature type="transmembrane region" description="Helical" evidence="1">
    <location>
        <begin position="171"/>
        <end position="191"/>
    </location>
</feature>
<evidence type="ECO:0000313" key="2">
    <source>
        <dbReference type="EMBL" id="SCB99498.1"/>
    </source>
</evidence>
<feature type="transmembrane region" description="Helical" evidence="1">
    <location>
        <begin position="147"/>
        <end position="165"/>
    </location>
</feature>
<keyword evidence="1" id="KW-0812">Transmembrane</keyword>
<dbReference type="EMBL" id="FMAR01000002">
    <property type="protein sequence ID" value="SCB99498.1"/>
    <property type="molecule type" value="Genomic_DNA"/>
</dbReference>
<dbReference type="Proteomes" id="UP000242818">
    <property type="component" value="Unassembled WGS sequence"/>
</dbReference>
<keyword evidence="3" id="KW-1185">Reference proteome</keyword>
<feature type="transmembrane region" description="Helical" evidence="1">
    <location>
        <begin position="203"/>
        <end position="220"/>
    </location>
</feature>
<dbReference type="AlphaFoldDB" id="A0A1C4AYD5"/>
<reference evidence="2 3" key="1">
    <citation type="submission" date="2016-08" db="EMBL/GenBank/DDBJ databases">
        <authorList>
            <person name="Seilhamer J.J."/>
        </authorList>
    </citation>
    <scope>NUCLEOTIDE SEQUENCE [LARGE SCALE GENOMIC DNA]</scope>
    <source>
        <strain evidence="2 3">A37T2</strain>
    </source>
</reference>
<evidence type="ECO:0000256" key="1">
    <source>
        <dbReference type="SAM" id="Phobius"/>
    </source>
</evidence>
<keyword evidence="1" id="KW-0472">Membrane</keyword>
<protein>
    <recommendedName>
        <fullName evidence="4">CAAX protease self-immunity</fullName>
    </recommendedName>
</protein>
<proteinExistence type="predicted"/>
<organism evidence="2 3">
    <name type="scientific">Chitinophaga costaii</name>
    <dbReference type="NCBI Taxonomy" id="1335309"/>
    <lineage>
        <taxon>Bacteria</taxon>
        <taxon>Pseudomonadati</taxon>
        <taxon>Bacteroidota</taxon>
        <taxon>Chitinophagia</taxon>
        <taxon>Chitinophagales</taxon>
        <taxon>Chitinophagaceae</taxon>
        <taxon>Chitinophaga</taxon>
    </lineage>
</organism>
<accession>A0A1C4AYD5</accession>
<dbReference type="STRING" id="1335309.GA0116948_102339"/>
<evidence type="ECO:0000313" key="3">
    <source>
        <dbReference type="Proteomes" id="UP000242818"/>
    </source>
</evidence>
<keyword evidence="1" id="KW-1133">Transmembrane helix</keyword>